<dbReference type="InterPro" id="IPR001763">
    <property type="entry name" value="Rhodanese-like_dom"/>
</dbReference>
<name>A0ABS2GX23_9LACO</name>
<dbReference type="PANTHER" id="PTHR43031">
    <property type="entry name" value="FAD-DEPENDENT OXIDOREDUCTASE"/>
    <property type="match status" value="1"/>
</dbReference>
<dbReference type="PANTHER" id="PTHR43031:SF18">
    <property type="entry name" value="RHODANESE-RELATED SULFURTRANSFERASES"/>
    <property type="match status" value="1"/>
</dbReference>
<dbReference type="InterPro" id="IPR050229">
    <property type="entry name" value="GlpE_sulfurtransferase"/>
</dbReference>
<protein>
    <submittedName>
        <fullName evidence="3">Rhodanese-like domain-containing protein</fullName>
    </submittedName>
</protein>
<dbReference type="InterPro" id="IPR036873">
    <property type="entry name" value="Rhodanese-like_dom_sf"/>
</dbReference>
<gene>
    <name evidence="3" type="ORF">H5975_04975</name>
</gene>
<dbReference type="CDD" id="cd00158">
    <property type="entry name" value="RHOD"/>
    <property type="match status" value="1"/>
</dbReference>
<dbReference type="SUPFAM" id="SSF52821">
    <property type="entry name" value="Rhodanese/Cell cycle control phosphatase"/>
    <property type="match status" value="1"/>
</dbReference>
<accession>A0ABS2GX23</accession>
<evidence type="ECO:0000256" key="1">
    <source>
        <dbReference type="SAM" id="Phobius"/>
    </source>
</evidence>
<keyword evidence="1" id="KW-1133">Transmembrane helix</keyword>
<dbReference type="Pfam" id="PF00581">
    <property type="entry name" value="Rhodanese"/>
    <property type="match status" value="1"/>
</dbReference>
<keyword evidence="1" id="KW-0812">Transmembrane</keyword>
<evidence type="ECO:0000313" key="3">
    <source>
        <dbReference type="EMBL" id="MBM6940840.1"/>
    </source>
</evidence>
<keyword evidence="4" id="KW-1185">Reference proteome</keyword>
<keyword evidence="1" id="KW-0472">Membrane</keyword>
<reference evidence="3 4" key="1">
    <citation type="journal article" date="2021" name="Sci. Rep.">
        <title>The distribution of antibiotic resistance genes in chicken gut microbiota commensals.</title>
        <authorList>
            <person name="Juricova H."/>
            <person name="Matiasovicova J."/>
            <person name="Kubasova T."/>
            <person name="Cejkova D."/>
            <person name="Rychlik I."/>
        </authorList>
    </citation>
    <scope>NUCLEOTIDE SEQUENCE [LARGE SCALE GENOMIC DNA]</scope>
    <source>
        <strain evidence="3 4">An574</strain>
    </source>
</reference>
<dbReference type="PROSITE" id="PS50206">
    <property type="entry name" value="RHODANESE_3"/>
    <property type="match status" value="1"/>
</dbReference>
<evidence type="ECO:0000313" key="4">
    <source>
        <dbReference type="Proteomes" id="UP000785625"/>
    </source>
</evidence>
<dbReference type="SMART" id="SM00450">
    <property type="entry name" value="RHOD"/>
    <property type="match status" value="1"/>
</dbReference>
<sequence length="140" mass="16200">MLFAAISKSAIILDVIFIVIIIAWLGSYFYGKWRRNRYATVLDEEDFQKGIHKAQVLDLRPKEQFNRGHILGARSMPLAFLRQQMDELRPDLPVYLYDEGMALSTQGAAYLGKRGFKKIFILKDGYSKWSGKTKKSKYND</sequence>
<dbReference type="Proteomes" id="UP000785625">
    <property type="component" value="Unassembled WGS sequence"/>
</dbReference>
<evidence type="ECO:0000259" key="2">
    <source>
        <dbReference type="PROSITE" id="PS50206"/>
    </source>
</evidence>
<dbReference type="EMBL" id="JACJKU010000041">
    <property type="protein sequence ID" value="MBM6940840.1"/>
    <property type="molecule type" value="Genomic_DNA"/>
</dbReference>
<feature type="transmembrane region" description="Helical" evidence="1">
    <location>
        <begin position="6"/>
        <end position="30"/>
    </location>
</feature>
<proteinExistence type="predicted"/>
<comment type="caution">
    <text evidence="3">The sequence shown here is derived from an EMBL/GenBank/DDBJ whole genome shotgun (WGS) entry which is preliminary data.</text>
</comment>
<feature type="domain" description="Rhodanese" evidence="2">
    <location>
        <begin position="50"/>
        <end position="134"/>
    </location>
</feature>
<dbReference type="Gene3D" id="3.40.250.10">
    <property type="entry name" value="Rhodanese-like domain"/>
    <property type="match status" value="1"/>
</dbReference>
<organism evidence="3 4">
    <name type="scientific">Limosilactobacillus coleohominis</name>
    <dbReference type="NCBI Taxonomy" id="181675"/>
    <lineage>
        <taxon>Bacteria</taxon>
        <taxon>Bacillati</taxon>
        <taxon>Bacillota</taxon>
        <taxon>Bacilli</taxon>
        <taxon>Lactobacillales</taxon>
        <taxon>Lactobacillaceae</taxon>
        <taxon>Limosilactobacillus</taxon>
    </lineage>
</organism>